<comment type="caution">
    <text evidence="11">The sequence shown here is derived from an EMBL/GenBank/DDBJ whole genome shotgun (WGS) entry which is preliminary data.</text>
</comment>
<feature type="transmembrane region" description="Helical" evidence="9">
    <location>
        <begin position="1067"/>
        <end position="1088"/>
    </location>
</feature>
<dbReference type="CDD" id="cd00371">
    <property type="entry name" value="HMA"/>
    <property type="match status" value="1"/>
</dbReference>
<keyword evidence="3 9" id="KW-0812">Transmembrane</keyword>
<dbReference type="InterPro" id="IPR006121">
    <property type="entry name" value="HMA_dom"/>
</dbReference>
<dbReference type="InterPro" id="IPR023299">
    <property type="entry name" value="ATPase_P-typ_cyto_dom_N"/>
</dbReference>
<dbReference type="GO" id="GO:0016887">
    <property type="term" value="F:ATP hydrolysis activity"/>
    <property type="evidence" value="ECO:0007669"/>
    <property type="project" value="InterPro"/>
</dbReference>
<dbReference type="GO" id="GO:0012505">
    <property type="term" value="C:endomembrane system"/>
    <property type="evidence" value="ECO:0007669"/>
    <property type="project" value="UniProtKB-SubCell"/>
</dbReference>
<dbReference type="InterPro" id="IPR059000">
    <property type="entry name" value="ATPase_P-type_domA"/>
</dbReference>
<dbReference type="PROSITE" id="PS50846">
    <property type="entry name" value="HMA_2"/>
    <property type="match status" value="1"/>
</dbReference>
<dbReference type="PRINTS" id="PR00119">
    <property type="entry name" value="CATATPASE"/>
</dbReference>
<keyword evidence="7 9" id="KW-0472">Membrane</keyword>
<gene>
    <name evidence="11" type="ORF">PGLA2088_LOCUS238</name>
</gene>
<dbReference type="NCBIfam" id="TIGR01494">
    <property type="entry name" value="ATPase_P-type"/>
    <property type="match status" value="1"/>
</dbReference>
<dbReference type="Proteomes" id="UP000626109">
    <property type="component" value="Unassembled WGS sequence"/>
</dbReference>
<dbReference type="PANTHER" id="PTHR43520:SF8">
    <property type="entry name" value="P-TYPE CU(+) TRANSPORTER"/>
    <property type="match status" value="1"/>
</dbReference>
<dbReference type="Pfam" id="PF00702">
    <property type="entry name" value="Hydrolase"/>
    <property type="match status" value="1"/>
</dbReference>
<feature type="region of interest" description="Disordered" evidence="8">
    <location>
        <begin position="706"/>
        <end position="759"/>
    </location>
</feature>
<dbReference type="InterPro" id="IPR036412">
    <property type="entry name" value="HAD-like_sf"/>
</dbReference>
<dbReference type="GO" id="GO:0005524">
    <property type="term" value="F:ATP binding"/>
    <property type="evidence" value="ECO:0007669"/>
    <property type="project" value="InterPro"/>
</dbReference>
<keyword evidence="4" id="KW-0479">Metal-binding</keyword>
<evidence type="ECO:0000256" key="1">
    <source>
        <dbReference type="ARBA" id="ARBA00004127"/>
    </source>
</evidence>
<dbReference type="Pfam" id="PF00122">
    <property type="entry name" value="E1-E2_ATPase"/>
    <property type="match status" value="1"/>
</dbReference>
<dbReference type="InterPro" id="IPR056236">
    <property type="entry name" value="HMA_PCA1"/>
</dbReference>
<feature type="compositionally biased region" description="Low complexity" evidence="8">
    <location>
        <begin position="706"/>
        <end position="739"/>
    </location>
</feature>
<dbReference type="InterPro" id="IPR036163">
    <property type="entry name" value="HMA_dom_sf"/>
</dbReference>
<dbReference type="Gene3D" id="3.40.50.1000">
    <property type="entry name" value="HAD superfamily/HAD-like"/>
    <property type="match status" value="1"/>
</dbReference>
<dbReference type="Gene3D" id="2.70.150.10">
    <property type="entry name" value="Calcium-transporting ATPase, cytoplasmic transduction domain A"/>
    <property type="match status" value="1"/>
</dbReference>
<dbReference type="SUPFAM" id="SSF56784">
    <property type="entry name" value="HAD-like"/>
    <property type="match status" value="1"/>
</dbReference>
<organism evidence="11 12">
    <name type="scientific">Polarella glacialis</name>
    <name type="common">Dinoflagellate</name>
    <dbReference type="NCBI Taxonomy" id="89957"/>
    <lineage>
        <taxon>Eukaryota</taxon>
        <taxon>Sar</taxon>
        <taxon>Alveolata</taxon>
        <taxon>Dinophyceae</taxon>
        <taxon>Suessiales</taxon>
        <taxon>Suessiaceae</taxon>
        <taxon>Polarella</taxon>
    </lineage>
</organism>
<evidence type="ECO:0000256" key="6">
    <source>
        <dbReference type="ARBA" id="ARBA00022989"/>
    </source>
</evidence>
<evidence type="ECO:0000256" key="3">
    <source>
        <dbReference type="ARBA" id="ARBA00022692"/>
    </source>
</evidence>
<dbReference type="GO" id="GO:0055070">
    <property type="term" value="P:copper ion homeostasis"/>
    <property type="evidence" value="ECO:0007669"/>
    <property type="project" value="TreeGrafter"/>
</dbReference>
<keyword evidence="5" id="KW-1278">Translocase</keyword>
<evidence type="ECO:0000313" key="12">
    <source>
        <dbReference type="Proteomes" id="UP000626109"/>
    </source>
</evidence>
<dbReference type="GO" id="GO:0005507">
    <property type="term" value="F:copper ion binding"/>
    <property type="evidence" value="ECO:0007669"/>
    <property type="project" value="TreeGrafter"/>
</dbReference>
<feature type="domain" description="HMA" evidence="10">
    <location>
        <begin position="45"/>
        <end position="126"/>
    </location>
</feature>
<dbReference type="InterPro" id="IPR008250">
    <property type="entry name" value="ATPase_P-typ_transduc_dom_A_sf"/>
</dbReference>
<evidence type="ECO:0000256" key="8">
    <source>
        <dbReference type="SAM" id="MobiDB-lite"/>
    </source>
</evidence>
<comment type="subcellular location">
    <subcellularLocation>
        <location evidence="1">Endomembrane system</location>
        <topology evidence="1">Multi-pass membrane protein</topology>
    </subcellularLocation>
</comment>
<dbReference type="GO" id="GO:0043682">
    <property type="term" value="F:P-type divalent copper transporter activity"/>
    <property type="evidence" value="ECO:0007669"/>
    <property type="project" value="TreeGrafter"/>
</dbReference>
<dbReference type="Pfam" id="PF24534">
    <property type="entry name" value="HMA_PCA1"/>
    <property type="match status" value="1"/>
</dbReference>
<evidence type="ECO:0000256" key="7">
    <source>
        <dbReference type="ARBA" id="ARBA00023136"/>
    </source>
</evidence>
<name>A0A813GFQ6_POLGL</name>
<evidence type="ECO:0000256" key="2">
    <source>
        <dbReference type="ARBA" id="ARBA00006024"/>
    </source>
</evidence>
<evidence type="ECO:0000256" key="5">
    <source>
        <dbReference type="ARBA" id="ARBA00022967"/>
    </source>
</evidence>
<dbReference type="Gene3D" id="3.40.1110.10">
    <property type="entry name" value="Calcium-transporting ATPase, cytoplasmic domain N"/>
    <property type="match status" value="1"/>
</dbReference>
<dbReference type="PANTHER" id="PTHR43520">
    <property type="entry name" value="ATP7, ISOFORM B"/>
    <property type="match status" value="1"/>
</dbReference>
<dbReference type="SUPFAM" id="SSF81665">
    <property type="entry name" value="Calcium ATPase, transmembrane domain M"/>
    <property type="match status" value="1"/>
</dbReference>
<feature type="transmembrane region" description="Helical" evidence="9">
    <location>
        <begin position="321"/>
        <end position="345"/>
    </location>
</feature>
<sequence length="1100" mass="116737">MDNLQRPIMDVQKAESSKKDAAAWLPSSSLSSEKNWSYGQSPSHRHAVIHVGGMTCSNCSSAVERCMNILEDVDHCEVDLISEKAFVWYHGLQIGACSVREPQKEGGCLTVADLCDHIDDVGFAASIVEDVEIISHSDQDGGRANLYILVGGCVSDSIGDPTRPKLPGFSASIYNSPAAAASFLRLQNGVLEVSQATESQLKVSYDPATVGARSLLDAVQSSGFHAAPDLGADGMASHAGAKGFISEGLPAAVILTFCVVLVCEVLPHIDLCRKVLNYQICPGLTVMTVAVLSLASPVQIVCGRRFHIGAFHAVQTWMWDMNVLISLGTFLCFGYSVVVVILIVVCHLTGHLKCKEPPLSYFESPCLVITFVLVGKTLESWARSGASESLRELLALRPRVAHLLGTELVTSMDDDRQIGKSRSIPLQLLQIGDSLEVFRSEVVPADGVMASAWGQADFDEALLTGESRPVAKRTGDFIIGGSKCLSKRVEVRVTRLGTKTMLSQITELVEKAQLSRAPVQHVADAVAHRFVPFIVALAVATWITWFLMVYYFKVVPLPSILQDRKSTWPELDRFFFVLEHGLTVLLVACPCALGLATPTAVMAATGVAAKHGILIRGGAVPLELGSKVQRLVLDKTGTLTAGRPSVSCTAIVCPTVNASKVETVAGEPPCIGGGPGWQPLLAAFRATSAVGSRSRTSLIAWLLCSSTSSPTSPSTSTSTSRSASPSPSCSSTAASTARPGEVGTLGHKHESESESDAEITKLKGNSVLLPGSEAALSRSQLRKEAESALWWAVGSAEMCSEHPLAKTLVGVAKTMVRGPLSQPESFENHTGIGISCVLPGGLKVVVASADHVLSLADCPLQLKSWAESSQADGATVVAVSVDGVPLASFALRDTLAPHARACVTELTMAGIEVWMCTGDHQKAAEIVAKECGIDFSRVVSGAMPCDKVKLIQRLQASRPSFDCDEEVMHGRGARAVVAMVGDGINDAPALAAADIGIAIGAGQNVAVDAADVVLVRTDLRDLTTFLKLADQTLRTIWLNFFWAFLFNVCALPVAAGAFWSFGVVMNPMVACCLMLGSSLFVVFSSLTLKGFSPKELQCQM</sequence>
<evidence type="ECO:0000256" key="4">
    <source>
        <dbReference type="ARBA" id="ARBA00022723"/>
    </source>
</evidence>
<feature type="transmembrane region" description="Helical" evidence="9">
    <location>
        <begin position="278"/>
        <end position="301"/>
    </location>
</feature>
<keyword evidence="6 9" id="KW-1133">Transmembrane helix</keyword>
<accession>A0A813GFQ6</accession>
<dbReference type="AlphaFoldDB" id="A0A813GFQ6"/>
<evidence type="ECO:0000313" key="11">
    <source>
        <dbReference type="EMBL" id="CAE8623782.1"/>
    </source>
</evidence>
<feature type="transmembrane region" description="Helical" evidence="9">
    <location>
        <begin position="248"/>
        <end position="266"/>
    </location>
</feature>
<dbReference type="InterPro" id="IPR044492">
    <property type="entry name" value="P_typ_ATPase_HD_dom"/>
</dbReference>
<dbReference type="PROSITE" id="PS00154">
    <property type="entry name" value="ATPASE_E1_E2"/>
    <property type="match status" value="1"/>
</dbReference>
<dbReference type="SUPFAM" id="SSF55008">
    <property type="entry name" value="HMA, heavy metal-associated domain"/>
    <property type="match status" value="1"/>
</dbReference>
<feature type="transmembrane region" description="Helical" evidence="9">
    <location>
        <begin position="530"/>
        <end position="554"/>
    </location>
</feature>
<dbReference type="Gene3D" id="3.30.70.100">
    <property type="match status" value="1"/>
</dbReference>
<dbReference type="SFLD" id="SFLDS00003">
    <property type="entry name" value="Haloacid_Dehalogenase"/>
    <property type="match status" value="1"/>
</dbReference>
<feature type="transmembrane region" description="Helical" evidence="9">
    <location>
        <begin position="1036"/>
        <end position="1061"/>
    </location>
</feature>
<dbReference type="InterPro" id="IPR018303">
    <property type="entry name" value="ATPase_P-typ_P_site"/>
</dbReference>
<dbReference type="InterPro" id="IPR001757">
    <property type="entry name" value="P_typ_ATPase"/>
</dbReference>
<dbReference type="SUPFAM" id="SSF81653">
    <property type="entry name" value="Calcium ATPase, transduction domain A"/>
    <property type="match status" value="1"/>
</dbReference>
<protein>
    <recommendedName>
        <fullName evidence="10">HMA domain-containing protein</fullName>
    </recommendedName>
</protein>
<dbReference type="SFLD" id="SFLDG00002">
    <property type="entry name" value="C1.7:_P-type_atpase_like"/>
    <property type="match status" value="1"/>
</dbReference>
<dbReference type="GO" id="GO:0016020">
    <property type="term" value="C:membrane"/>
    <property type="evidence" value="ECO:0007669"/>
    <property type="project" value="InterPro"/>
</dbReference>
<dbReference type="EMBL" id="CAJNNW010000135">
    <property type="protein sequence ID" value="CAE8623782.1"/>
    <property type="molecule type" value="Genomic_DNA"/>
</dbReference>
<reference evidence="11" key="1">
    <citation type="submission" date="2021-02" db="EMBL/GenBank/DDBJ databases">
        <authorList>
            <person name="Dougan E. K."/>
            <person name="Rhodes N."/>
            <person name="Thang M."/>
            <person name="Chan C."/>
        </authorList>
    </citation>
    <scope>NUCLEOTIDE SEQUENCE</scope>
</reference>
<proteinExistence type="inferred from homology"/>
<dbReference type="InterPro" id="IPR023214">
    <property type="entry name" value="HAD_sf"/>
</dbReference>
<evidence type="ECO:0000256" key="9">
    <source>
        <dbReference type="SAM" id="Phobius"/>
    </source>
</evidence>
<dbReference type="InterPro" id="IPR023298">
    <property type="entry name" value="ATPase_P-typ_TM_dom_sf"/>
</dbReference>
<evidence type="ECO:0000259" key="10">
    <source>
        <dbReference type="PROSITE" id="PS50846"/>
    </source>
</evidence>
<feature type="transmembrane region" description="Helical" evidence="9">
    <location>
        <begin position="574"/>
        <end position="596"/>
    </location>
</feature>
<comment type="similarity">
    <text evidence="2">Belongs to the cation transport ATPase (P-type) (TC 3.A.3) family. Type IB subfamily.</text>
</comment>
<dbReference type="SFLD" id="SFLDF00027">
    <property type="entry name" value="p-type_atpase"/>
    <property type="match status" value="1"/>
</dbReference>